<dbReference type="InterPro" id="IPR035965">
    <property type="entry name" value="PAS-like_dom_sf"/>
</dbReference>
<accession>A0A1N6SGE8</accession>
<dbReference type="InterPro" id="IPR029787">
    <property type="entry name" value="Nucleotide_cyclase"/>
</dbReference>
<dbReference type="Gene3D" id="3.30.70.270">
    <property type="match status" value="1"/>
</dbReference>
<dbReference type="InterPro" id="IPR013655">
    <property type="entry name" value="PAS_fold_3"/>
</dbReference>
<feature type="transmembrane region" description="Helical" evidence="2">
    <location>
        <begin position="28"/>
        <end position="48"/>
    </location>
</feature>
<dbReference type="Proteomes" id="UP000186819">
    <property type="component" value="Unassembled WGS sequence"/>
</dbReference>
<dbReference type="InterPro" id="IPR000160">
    <property type="entry name" value="GGDEF_dom"/>
</dbReference>
<feature type="domain" description="GGDEF" evidence="5">
    <location>
        <begin position="436"/>
        <end position="569"/>
    </location>
</feature>
<gene>
    <name evidence="6" type="ORF">SAMN05421829_10483</name>
</gene>
<dbReference type="NCBIfam" id="TIGR00254">
    <property type="entry name" value="GGDEF"/>
    <property type="match status" value="1"/>
</dbReference>
<dbReference type="SUPFAM" id="SSF55785">
    <property type="entry name" value="PYP-like sensor domain (PAS domain)"/>
    <property type="match status" value="2"/>
</dbReference>
<dbReference type="InterPro" id="IPR013656">
    <property type="entry name" value="PAS_4"/>
</dbReference>
<dbReference type="Gene3D" id="3.30.450.20">
    <property type="entry name" value="PAS domain"/>
    <property type="match status" value="2"/>
</dbReference>
<dbReference type="SMART" id="SM00091">
    <property type="entry name" value="PAS"/>
    <property type="match status" value="2"/>
</dbReference>
<dbReference type="InterPro" id="IPR000700">
    <property type="entry name" value="PAS-assoc_C"/>
</dbReference>
<keyword evidence="7" id="KW-1185">Reference proteome</keyword>
<dbReference type="SUPFAM" id="SSF55073">
    <property type="entry name" value="Nucleotide cyclase"/>
    <property type="match status" value="1"/>
</dbReference>
<dbReference type="SMART" id="SM00267">
    <property type="entry name" value="GGDEF"/>
    <property type="match status" value="1"/>
</dbReference>
<keyword evidence="2" id="KW-1133">Transmembrane helix</keyword>
<dbReference type="FunFam" id="3.30.70.270:FF:000001">
    <property type="entry name" value="Diguanylate cyclase domain protein"/>
    <property type="match status" value="1"/>
</dbReference>
<keyword evidence="2" id="KW-0812">Transmembrane</keyword>
<protein>
    <submittedName>
        <fullName evidence="6">PAS domain S-box-containing protein/diguanylate cyclase (GGDEF) domain-containing protein</fullName>
    </submittedName>
</protein>
<evidence type="ECO:0000259" key="3">
    <source>
        <dbReference type="PROSITE" id="PS50112"/>
    </source>
</evidence>
<dbReference type="PROSITE" id="PS50113">
    <property type="entry name" value="PAC"/>
    <property type="match status" value="1"/>
</dbReference>
<dbReference type="InterPro" id="IPR052155">
    <property type="entry name" value="Biofilm_reg_signaling"/>
</dbReference>
<dbReference type="CDD" id="cd01949">
    <property type="entry name" value="GGDEF"/>
    <property type="match status" value="1"/>
</dbReference>
<dbReference type="Pfam" id="PF08448">
    <property type="entry name" value="PAS_4"/>
    <property type="match status" value="1"/>
</dbReference>
<reference evidence="7" key="1">
    <citation type="submission" date="2017-01" db="EMBL/GenBank/DDBJ databases">
        <authorList>
            <person name="Varghese N."/>
            <person name="Submissions S."/>
        </authorList>
    </citation>
    <scope>NUCLEOTIDE SEQUENCE [LARGE SCALE GENOMIC DNA]</scope>
    <source>
        <strain evidence="7">ATCC 51758</strain>
    </source>
</reference>
<name>A0A1N6SGE8_9RHOO</name>
<organism evidence="6 7">
    <name type="scientific">Aromatoleum tolulyticum</name>
    <dbReference type="NCBI Taxonomy" id="34027"/>
    <lineage>
        <taxon>Bacteria</taxon>
        <taxon>Pseudomonadati</taxon>
        <taxon>Pseudomonadota</taxon>
        <taxon>Betaproteobacteria</taxon>
        <taxon>Rhodocyclales</taxon>
        <taxon>Rhodocyclaceae</taxon>
        <taxon>Aromatoleum</taxon>
    </lineage>
</organism>
<dbReference type="PROSITE" id="PS50887">
    <property type="entry name" value="GGDEF"/>
    <property type="match status" value="1"/>
</dbReference>
<proteinExistence type="predicted"/>
<evidence type="ECO:0000259" key="5">
    <source>
        <dbReference type="PROSITE" id="PS50887"/>
    </source>
</evidence>
<dbReference type="PROSITE" id="PS50112">
    <property type="entry name" value="PAS"/>
    <property type="match status" value="2"/>
</dbReference>
<evidence type="ECO:0000313" key="7">
    <source>
        <dbReference type="Proteomes" id="UP000186819"/>
    </source>
</evidence>
<feature type="transmembrane region" description="Helical" evidence="2">
    <location>
        <begin position="54"/>
        <end position="76"/>
    </location>
</feature>
<evidence type="ECO:0000259" key="4">
    <source>
        <dbReference type="PROSITE" id="PS50113"/>
    </source>
</evidence>
<dbReference type="InterPro" id="IPR043128">
    <property type="entry name" value="Rev_trsase/Diguanyl_cyclase"/>
</dbReference>
<dbReference type="PANTHER" id="PTHR44757:SF2">
    <property type="entry name" value="BIOFILM ARCHITECTURE MAINTENANCE PROTEIN MBAA"/>
    <property type="match status" value="1"/>
</dbReference>
<evidence type="ECO:0000256" key="1">
    <source>
        <dbReference type="SAM" id="MobiDB-lite"/>
    </source>
</evidence>
<feature type="domain" description="PAS" evidence="3">
    <location>
        <begin position="275"/>
        <end position="316"/>
    </location>
</feature>
<sequence>MVRPMVCVRHACGGLVSAKEAPSRAAPVFAGAAGALLAGLGALAGAHFGVAGDWGLLAVVLFAAGGLGAAATLIYVNAAVRRQTGGDAAIVSRLDALDAVVHLSAGARAGEPATDHAKRLDAVAVGVSRLREIAEGVHGVEALFDMRGRLTWISPSIERLTGWNPAACLEAPDALALLVHESDRRYCQRMAQRVAEGSPGEDFEMRLLREDGHICWVACHWRPLGREGGQPAGLRMSAEDIQARKEAEYKLLETVTELRRAQALRERYLARSNDERQRLSALLNVIRLGILFMDRDHRVLYYNRAMLDIWGFPPDENLIGMRDVVLQSRVAELIEQPEAYFEHIEAVLRTYVVSEPHEVNFKDGRIVTDIAALVEAVQGRRGIGRVWIYEDVTEQRRTAQRLVELAEHDPLTGLYNRRRFHEELDRQLAEASRRGSQVGLVAIDLDGFKPINDEFGHQAGDEVLVALAEKVGDVIRRNEMFCRLGGDEFGVVAPDAGEGELCELARRIIEVIEGLRFDFGGRTVGITASLGIAIYPRHAHAAEQLIAAADQALYRSKSGGRDQWTMAESCAGESARMRPTEPDEPDEPDCRRED</sequence>
<feature type="region of interest" description="Disordered" evidence="1">
    <location>
        <begin position="558"/>
        <end position="594"/>
    </location>
</feature>
<dbReference type="CDD" id="cd00130">
    <property type="entry name" value="PAS"/>
    <property type="match status" value="1"/>
</dbReference>
<evidence type="ECO:0000256" key="2">
    <source>
        <dbReference type="SAM" id="Phobius"/>
    </source>
</evidence>
<feature type="domain" description="PAS" evidence="3">
    <location>
        <begin position="126"/>
        <end position="198"/>
    </location>
</feature>
<dbReference type="NCBIfam" id="TIGR00229">
    <property type="entry name" value="sensory_box"/>
    <property type="match status" value="2"/>
</dbReference>
<dbReference type="PANTHER" id="PTHR44757">
    <property type="entry name" value="DIGUANYLATE CYCLASE DGCP"/>
    <property type="match status" value="1"/>
</dbReference>
<dbReference type="InterPro" id="IPR000014">
    <property type="entry name" value="PAS"/>
</dbReference>
<evidence type="ECO:0000313" key="6">
    <source>
        <dbReference type="EMBL" id="SIQ40164.1"/>
    </source>
</evidence>
<dbReference type="Pfam" id="PF08447">
    <property type="entry name" value="PAS_3"/>
    <property type="match status" value="1"/>
</dbReference>
<dbReference type="STRING" id="34027.SAMN05421829_10483"/>
<dbReference type="EMBL" id="FTMD01000004">
    <property type="protein sequence ID" value="SIQ40164.1"/>
    <property type="molecule type" value="Genomic_DNA"/>
</dbReference>
<dbReference type="AlphaFoldDB" id="A0A1N6SGE8"/>
<dbReference type="GO" id="GO:0003824">
    <property type="term" value="F:catalytic activity"/>
    <property type="evidence" value="ECO:0007669"/>
    <property type="project" value="UniProtKB-ARBA"/>
</dbReference>
<feature type="domain" description="PAC" evidence="4">
    <location>
        <begin position="201"/>
        <end position="253"/>
    </location>
</feature>
<dbReference type="Pfam" id="PF00990">
    <property type="entry name" value="GGDEF"/>
    <property type="match status" value="1"/>
</dbReference>
<keyword evidence="2" id="KW-0472">Membrane</keyword>